<reference evidence="1 2" key="1">
    <citation type="submission" date="2015-01" db="EMBL/GenBank/DDBJ databases">
        <title>Evolution of Trichinella species and genotypes.</title>
        <authorList>
            <person name="Korhonen P.K."/>
            <person name="Edoardo P."/>
            <person name="Giuseppe L.R."/>
            <person name="Gasser R.B."/>
        </authorList>
    </citation>
    <scope>NUCLEOTIDE SEQUENCE [LARGE SCALE GENOMIC DNA]</scope>
    <source>
        <strain evidence="1">ISS3</strain>
    </source>
</reference>
<dbReference type="EMBL" id="JYDH01000009">
    <property type="protein sequence ID" value="KRY41099.1"/>
    <property type="molecule type" value="Genomic_DNA"/>
</dbReference>
<keyword evidence="2" id="KW-1185">Reference proteome</keyword>
<evidence type="ECO:0000313" key="1">
    <source>
        <dbReference type="EMBL" id="KRY41099.1"/>
    </source>
</evidence>
<comment type="caution">
    <text evidence="1">The sequence shown here is derived from an EMBL/GenBank/DDBJ whole genome shotgun (WGS) entry which is preliminary data.</text>
</comment>
<accession>A0A0V1BV69</accession>
<organism evidence="1 2">
    <name type="scientific">Trichinella spiralis</name>
    <name type="common">Trichina worm</name>
    <dbReference type="NCBI Taxonomy" id="6334"/>
    <lineage>
        <taxon>Eukaryota</taxon>
        <taxon>Metazoa</taxon>
        <taxon>Ecdysozoa</taxon>
        <taxon>Nematoda</taxon>
        <taxon>Enoplea</taxon>
        <taxon>Dorylaimia</taxon>
        <taxon>Trichinellida</taxon>
        <taxon>Trichinellidae</taxon>
        <taxon>Trichinella</taxon>
    </lineage>
</organism>
<sequence>MNNLSINASDSDDDMIVVSVRLHTLLSCISETNTYHCISLQVCICCVPANTYQLYFTNLLTSIFVQYSNDLGI</sequence>
<dbReference type="AlphaFoldDB" id="A0A0V1BV69"/>
<gene>
    <name evidence="1" type="ORF">T01_13361</name>
</gene>
<name>A0A0V1BV69_TRISP</name>
<evidence type="ECO:0000313" key="2">
    <source>
        <dbReference type="Proteomes" id="UP000054776"/>
    </source>
</evidence>
<dbReference type="InParanoid" id="A0A0V1BV69"/>
<proteinExistence type="predicted"/>
<protein>
    <submittedName>
        <fullName evidence="1">Uncharacterized protein</fullName>
    </submittedName>
</protein>
<dbReference type="Proteomes" id="UP000054776">
    <property type="component" value="Unassembled WGS sequence"/>
</dbReference>